<reference evidence="7 8" key="1">
    <citation type="submission" date="2019-09" db="EMBL/GenBank/DDBJ databases">
        <title>Phylogeny of genus Pseudoclavibacter and closely related genus.</title>
        <authorList>
            <person name="Li Y."/>
        </authorList>
    </citation>
    <scope>NUCLEOTIDE SEQUENCE [LARGE SCALE GENOMIC DNA]</scope>
    <source>
        <strain evidence="7 8">THG-MD12</strain>
    </source>
</reference>
<dbReference type="InterPro" id="IPR051598">
    <property type="entry name" value="TSUP/Inactive_protease-like"/>
</dbReference>
<gene>
    <name evidence="7" type="ORF">F8O03_14145</name>
</gene>
<dbReference type="GO" id="GO:0005886">
    <property type="term" value="C:plasma membrane"/>
    <property type="evidence" value="ECO:0007669"/>
    <property type="project" value="UniProtKB-SubCell"/>
</dbReference>
<feature type="transmembrane region" description="Helical" evidence="6">
    <location>
        <begin position="108"/>
        <end position="128"/>
    </location>
</feature>
<protein>
    <recommendedName>
        <fullName evidence="6">Probable membrane transporter protein</fullName>
    </recommendedName>
</protein>
<sequence length="270" mass="27573">MTTPAPTRSRRDWIALIAIGLAAGFLSGFLGVGGGTIIVPALTGFLAFNQRLAAGTSLAAIIPPAIVGVIGYVVTGSVNWIAGLILIAGAIAGAWIGSWLLNKLPLIVLRWMFIVFLLGVAVSLFFAVPSRDAEVDITALTALMLVALGLVTGIISGLIGVGGGVILVPALMLLFGSSDLEAKGTSLLVMIPTTITGTIGNSRRGNVDLKAAAAIGLTAALTSLLGVWCAVLIDPWVGSILFGGYLLFIAGQNAYKTIKAQRAAKRAPAA</sequence>
<dbReference type="Proteomes" id="UP000490386">
    <property type="component" value="Unassembled WGS sequence"/>
</dbReference>
<dbReference type="EMBL" id="WBJX01000005">
    <property type="protein sequence ID" value="KAB1636717.1"/>
    <property type="molecule type" value="Genomic_DNA"/>
</dbReference>
<proteinExistence type="inferred from homology"/>
<dbReference type="InterPro" id="IPR002781">
    <property type="entry name" value="TM_pro_TauE-like"/>
</dbReference>
<dbReference type="OrthoDB" id="3700425at2"/>
<organism evidence="7 8">
    <name type="scientific">Pseudoclavibacter terrae</name>
    <dbReference type="NCBI Taxonomy" id="1530195"/>
    <lineage>
        <taxon>Bacteria</taxon>
        <taxon>Bacillati</taxon>
        <taxon>Actinomycetota</taxon>
        <taxon>Actinomycetes</taxon>
        <taxon>Micrococcales</taxon>
        <taxon>Microbacteriaceae</taxon>
        <taxon>Pseudoclavibacter</taxon>
    </lineage>
</organism>
<dbReference type="PANTHER" id="PTHR43701">
    <property type="entry name" value="MEMBRANE TRANSPORTER PROTEIN MJ0441-RELATED"/>
    <property type="match status" value="1"/>
</dbReference>
<keyword evidence="3 6" id="KW-0812">Transmembrane</keyword>
<comment type="caution">
    <text evidence="7">The sequence shown here is derived from an EMBL/GenBank/DDBJ whole genome shotgun (WGS) entry which is preliminary data.</text>
</comment>
<accession>A0A7J5AYW2</accession>
<name>A0A7J5AYW2_9MICO</name>
<dbReference type="RefSeq" id="WP_151424441.1">
    <property type="nucleotide sequence ID" value="NZ_CANKVH010000012.1"/>
</dbReference>
<feature type="transmembrane region" description="Helical" evidence="6">
    <location>
        <begin position="80"/>
        <end position="101"/>
    </location>
</feature>
<evidence type="ECO:0000313" key="7">
    <source>
        <dbReference type="EMBL" id="KAB1636717.1"/>
    </source>
</evidence>
<comment type="subcellular location">
    <subcellularLocation>
        <location evidence="6">Cell membrane</location>
        <topology evidence="6">Multi-pass membrane protein</topology>
    </subcellularLocation>
    <subcellularLocation>
        <location evidence="1">Membrane</location>
        <topology evidence="1">Multi-pass membrane protein</topology>
    </subcellularLocation>
</comment>
<dbReference type="Pfam" id="PF01925">
    <property type="entry name" value="TauE"/>
    <property type="match status" value="2"/>
</dbReference>
<evidence type="ECO:0000256" key="4">
    <source>
        <dbReference type="ARBA" id="ARBA00022989"/>
    </source>
</evidence>
<feature type="transmembrane region" description="Helical" evidence="6">
    <location>
        <begin position="239"/>
        <end position="255"/>
    </location>
</feature>
<feature type="transmembrane region" description="Helical" evidence="6">
    <location>
        <begin position="140"/>
        <end position="173"/>
    </location>
</feature>
<keyword evidence="4 6" id="KW-1133">Transmembrane helix</keyword>
<keyword evidence="6" id="KW-1003">Cell membrane</keyword>
<feature type="transmembrane region" description="Helical" evidence="6">
    <location>
        <begin position="52"/>
        <end position="74"/>
    </location>
</feature>
<dbReference type="PANTHER" id="PTHR43701:SF2">
    <property type="entry name" value="MEMBRANE TRANSPORTER PROTEIN YJNA-RELATED"/>
    <property type="match status" value="1"/>
</dbReference>
<comment type="similarity">
    <text evidence="2 6">Belongs to the 4-toluene sulfonate uptake permease (TSUP) (TC 2.A.102) family.</text>
</comment>
<keyword evidence="5 6" id="KW-0472">Membrane</keyword>
<feature type="transmembrane region" description="Helical" evidence="6">
    <location>
        <begin position="211"/>
        <end position="233"/>
    </location>
</feature>
<keyword evidence="8" id="KW-1185">Reference proteome</keyword>
<dbReference type="AlphaFoldDB" id="A0A7J5AYW2"/>
<evidence type="ECO:0000256" key="6">
    <source>
        <dbReference type="RuleBase" id="RU363041"/>
    </source>
</evidence>
<evidence type="ECO:0000256" key="5">
    <source>
        <dbReference type="ARBA" id="ARBA00023136"/>
    </source>
</evidence>
<evidence type="ECO:0000256" key="1">
    <source>
        <dbReference type="ARBA" id="ARBA00004141"/>
    </source>
</evidence>
<feature type="transmembrane region" description="Helical" evidence="6">
    <location>
        <begin position="13"/>
        <end position="40"/>
    </location>
</feature>
<evidence type="ECO:0000313" key="8">
    <source>
        <dbReference type="Proteomes" id="UP000490386"/>
    </source>
</evidence>
<evidence type="ECO:0000256" key="2">
    <source>
        <dbReference type="ARBA" id="ARBA00009142"/>
    </source>
</evidence>
<evidence type="ECO:0000256" key="3">
    <source>
        <dbReference type="ARBA" id="ARBA00022692"/>
    </source>
</evidence>